<proteinExistence type="predicted"/>
<organism evidence="2 3">
    <name type="scientific">Nonomuraea africana</name>
    <dbReference type="NCBI Taxonomy" id="46171"/>
    <lineage>
        <taxon>Bacteria</taxon>
        <taxon>Bacillati</taxon>
        <taxon>Actinomycetota</taxon>
        <taxon>Actinomycetes</taxon>
        <taxon>Streptosporangiales</taxon>
        <taxon>Streptosporangiaceae</taxon>
        <taxon>Nonomuraea</taxon>
    </lineage>
</organism>
<feature type="transmembrane region" description="Helical" evidence="1">
    <location>
        <begin position="62"/>
        <end position="85"/>
    </location>
</feature>
<comment type="caution">
    <text evidence="2">The sequence shown here is derived from an EMBL/GenBank/DDBJ whole genome shotgun (WGS) entry which is preliminary data.</text>
</comment>
<accession>A0ABR9KJR4</accession>
<dbReference type="EMBL" id="JADBEF010000001">
    <property type="protein sequence ID" value="MBE1562268.1"/>
    <property type="molecule type" value="Genomic_DNA"/>
</dbReference>
<keyword evidence="1" id="KW-1133">Transmembrane helix</keyword>
<reference evidence="2 3" key="1">
    <citation type="submission" date="2020-10" db="EMBL/GenBank/DDBJ databases">
        <title>Sequencing the genomes of 1000 actinobacteria strains.</title>
        <authorList>
            <person name="Klenk H.-P."/>
        </authorList>
    </citation>
    <scope>NUCLEOTIDE SEQUENCE [LARGE SCALE GENOMIC DNA]</scope>
    <source>
        <strain evidence="2 3">DSM 43748</strain>
    </source>
</reference>
<keyword evidence="1" id="KW-0812">Transmembrane</keyword>
<protein>
    <recommendedName>
        <fullName evidence="4">DUF4190 domain-containing protein</fullName>
    </recommendedName>
</protein>
<sequence>MNFAPPDSYDWTPPRPVSARRTEPFAIVALILGVLACFPIAIPFAAAALVRIKRSGDAGRALAIAGLVMSIVFPLAGAGVVYGGVRLYESFVRPDGYVAVDHAEVGDCVNGLHGADYYLPLVSCDSPHEGEFLGTVLARDDDNAEEGCADLLEDTTADDELSFLYFAPADGRSPCYMVHGVSGGKLVGSGASARPAPKVEEQIEGKLVHATALPEGRCAKELWDGDKEVRVVSCAQSHEGVLRGVFDLSPGPWPGEERIERLAAEGCEERFGDQIKGELWAYHPASYHWIDEQRVACYDT</sequence>
<keyword evidence="1" id="KW-0472">Membrane</keyword>
<evidence type="ECO:0008006" key="4">
    <source>
        <dbReference type="Google" id="ProtNLM"/>
    </source>
</evidence>
<dbReference type="RefSeq" id="WP_192777026.1">
    <property type="nucleotide sequence ID" value="NZ_BAAASY010000002.1"/>
</dbReference>
<evidence type="ECO:0000313" key="2">
    <source>
        <dbReference type="EMBL" id="MBE1562268.1"/>
    </source>
</evidence>
<name>A0ABR9KJR4_9ACTN</name>
<dbReference type="Proteomes" id="UP000661607">
    <property type="component" value="Unassembled WGS sequence"/>
</dbReference>
<keyword evidence="3" id="KW-1185">Reference proteome</keyword>
<evidence type="ECO:0000256" key="1">
    <source>
        <dbReference type="SAM" id="Phobius"/>
    </source>
</evidence>
<evidence type="ECO:0000313" key="3">
    <source>
        <dbReference type="Proteomes" id="UP000661607"/>
    </source>
</evidence>
<feature type="transmembrane region" description="Helical" evidence="1">
    <location>
        <begin position="25"/>
        <end position="50"/>
    </location>
</feature>
<gene>
    <name evidence="2" type="ORF">H4W81_005047</name>
</gene>